<name>A0A915BYF1_PARUN</name>
<dbReference type="AlphaFoldDB" id="A0A915BYF1"/>
<organism evidence="1 2">
    <name type="scientific">Parascaris univalens</name>
    <name type="common">Nematode worm</name>
    <dbReference type="NCBI Taxonomy" id="6257"/>
    <lineage>
        <taxon>Eukaryota</taxon>
        <taxon>Metazoa</taxon>
        <taxon>Ecdysozoa</taxon>
        <taxon>Nematoda</taxon>
        <taxon>Chromadorea</taxon>
        <taxon>Rhabditida</taxon>
        <taxon>Spirurina</taxon>
        <taxon>Ascaridomorpha</taxon>
        <taxon>Ascaridoidea</taxon>
        <taxon>Ascarididae</taxon>
        <taxon>Parascaris</taxon>
    </lineage>
</organism>
<evidence type="ECO:0000313" key="1">
    <source>
        <dbReference type="Proteomes" id="UP000887569"/>
    </source>
</evidence>
<reference evidence="2" key="1">
    <citation type="submission" date="2022-11" db="UniProtKB">
        <authorList>
            <consortium name="WormBaseParasite"/>
        </authorList>
    </citation>
    <scope>IDENTIFICATION</scope>
</reference>
<dbReference type="Proteomes" id="UP000887569">
    <property type="component" value="Unplaced"/>
</dbReference>
<accession>A0A915BYF1</accession>
<evidence type="ECO:0000313" key="2">
    <source>
        <dbReference type="WBParaSite" id="PgR070_g048_t01"/>
    </source>
</evidence>
<sequence>MGEAVEKFLAEVNGSFKNLIDHSGIEEQTALCREFHQVILAFLLQHNIVSAGIYCSDGEGAKPRNQAQNESELMKRANAVIKSLIKKRLEKEKEVEYLKTKLQTML</sequence>
<keyword evidence="1" id="KW-1185">Reference proteome</keyword>
<proteinExistence type="predicted"/>
<protein>
    <submittedName>
        <fullName evidence="2">Uncharacterized protein</fullName>
    </submittedName>
</protein>
<dbReference type="WBParaSite" id="PgR070_g048_t01">
    <property type="protein sequence ID" value="PgR070_g048_t01"/>
    <property type="gene ID" value="PgR070_g048"/>
</dbReference>